<keyword evidence="2" id="KW-1185">Reference proteome</keyword>
<sequence>MFRQMSNQLAAAAKTTETPKAIAPTLRSDIYTAIDQTKSWLIGGLGQAGDGITYGPMVATIQKYFPDTKMGLENIGSAESEVSVVVCGVTNMILEMSKWEGMAGGMAMRTWSDALVEAHGRLPAGSRKDGVAKGIVRGISQNTDITLMTKEFTAKIQIISSLKSVCSRIYGAGSADARQAEAVLSSRLI</sequence>
<accession>A0A8H6X6L4</accession>
<proteinExistence type="predicted"/>
<organism evidence="1 2">
    <name type="scientific">Mycena venus</name>
    <dbReference type="NCBI Taxonomy" id="2733690"/>
    <lineage>
        <taxon>Eukaryota</taxon>
        <taxon>Fungi</taxon>
        <taxon>Dikarya</taxon>
        <taxon>Basidiomycota</taxon>
        <taxon>Agaricomycotina</taxon>
        <taxon>Agaricomycetes</taxon>
        <taxon>Agaricomycetidae</taxon>
        <taxon>Agaricales</taxon>
        <taxon>Marasmiineae</taxon>
        <taxon>Mycenaceae</taxon>
        <taxon>Mycena</taxon>
    </lineage>
</organism>
<comment type="caution">
    <text evidence="1">The sequence shown here is derived from an EMBL/GenBank/DDBJ whole genome shotgun (WGS) entry which is preliminary data.</text>
</comment>
<evidence type="ECO:0000313" key="1">
    <source>
        <dbReference type="EMBL" id="KAF7334939.1"/>
    </source>
</evidence>
<dbReference type="EMBL" id="JACAZI010000025">
    <property type="protein sequence ID" value="KAF7334939.1"/>
    <property type="molecule type" value="Genomic_DNA"/>
</dbReference>
<evidence type="ECO:0000313" key="2">
    <source>
        <dbReference type="Proteomes" id="UP000620124"/>
    </source>
</evidence>
<reference evidence="1" key="1">
    <citation type="submission" date="2020-05" db="EMBL/GenBank/DDBJ databases">
        <title>Mycena genomes resolve the evolution of fungal bioluminescence.</title>
        <authorList>
            <person name="Tsai I.J."/>
        </authorList>
    </citation>
    <scope>NUCLEOTIDE SEQUENCE</scope>
    <source>
        <strain evidence="1">CCC161011</strain>
    </source>
</reference>
<dbReference type="OrthoDB" id="3200419at2759"/>
<dbReference type="Proteomes" id="UP000620124">
    <property type="component" value="Unassembled WGS sequence"/>
</dbReference>
<name>A0A8H6X6L4_9AGAR</name>
<dbReference type="AlphaFoldDB" id="A0A8H6X6L4"/>
<gene>
    <name evidence="1" type="ORF">MVEN_02243600</name>
</gene>
<protein>
    <submittedName>
        <fullName evidence="1">Uncharacterized protein</fullName>
    </submittedName>
</protein>